<proteinExistence type="predicted"/>
<comment type="caution">
    <text evidence="1">The sequence shown here is derived from an EMBL/GenBank/DDBJ whole genome shotgun (WGS) entry which is preliminary data.</text>
</comment>
<accession>A0A2T5Y9R9</accession>
<name>A0A2T5Y9R9_9BACT</name>
<reference evidence="1 2" key="1">
    <citation type="submission" date="2018-04" db="EMBL/GenBank/DDBJ databases">
        <title>Genomic Encyclopedia of Archaeal and Bacterial Type Strains, Phase II (KMG-II): from individual species to whole genera.</title>
        <authorList>
            <person name="Goeker M."/>
        </authorList>
    </citation>
    <scope>NUCLEOTIDE SEQUENCE [LARGE SCALE GENOMIC DNA]</scope>
    <source>
        <strain evidence="1 2">DSM 100162</strain>
    </source>
</reference>
<dbReference type="Proteomes" id="UP000244225">
    <property type="component" value="Unassembled WGS sequence"/>
</dbReference>
<dbReference type="EMBL" id="QBKI01000013">
    <property type="protein sequence ID" value="PTX13141.1"/>
    <property type="molecule type" value="Genomic_DNA"/>
</dbReference>
<protein>
    <submittedName>
        <fullName evidence="1">Uncharacterized protein</fullName>
    </submittedName>
</protein>
<evidence type="ECO:0000313" key="2">
    <source>
        <dbReference type="Proteomes" id="UP000244225"/>
    </source>
</evidence>
<dbReference type="AlphaFoldDB" id="A0A2T5Y9R9"/>
<gene>
    <name evidence="1" type="ORF">C8N40_11363</name>
</gene>
<organism evidence="1 2">
    <name type="scientific">Pontibacter mucosus</name>
    <dbReference type="NCBI Taxonomy" id="1649266"/>
    <lineage>
        <taxon>Bacteria</taxon>
        <taxon>Pseudomonadati</taxon>
        <taxon>Bacteroidota</taxon>
        <taxon>Cytophagia</taxon>
        <taxon>Cytophagales</taxon>
        <taxon>Hymenobacteraceae</taxon>
        <taxon>Pontibacter</taxon>
    </lineage>
</organism>
<evidence type="ECO:0000313" key="1">
    <source>
        <dbReference type="EMBL" id="PTX13141.1"/>
    </source>
</evidence>
<sequence length="69" mass="7986">MTFAKYKLGEDVEVSSTLTGLGDQKGRVTEIVYNKLSSQFFYNVQCGENRHYAQERFVSNVQRLTRAFE</sequence>
<keyword evidence="2" id="KW-1185">Reference proteome</keyword>